<organism evidence="1 2">
    <name type="scientific">Arthrobacter terrae</name>
    <dbReference type="NCBI Taxonomy" id="2935737"/>
    <lineage>
        <taxon>Bacteria</taxon>
        <taxon>Bacillati</taxon>
        <taxon>Actinomycetota</taxon>
        <taxon>Actinomycetes</taxon>
        <taxon>Micrococcales</taxon>
        <taxon>Micrococcaceae</taxon>
        <taxon>Arthrobacter</taxon>
    </lineage>
</organism>
<dbReference type="RefSeq" id="WP_196395597.1">
    <property type="nucleotide sequence ID" value="NZ_JADNYM010000005.1"/>
</dbReference>
<reference evidence="1 2" key="1">
    <citation type="submission" date="2020-11" db="EMBL/GenBank/DDBJ databases">
        <title>Arthrobacter antarcticus sp. nov., isolated from Antarctic Soil.</title>
        <authorList>
            <person name="Li J."/>
        </authorList>
    </citation>
    <scope>NUCLEOTIDE SEQUENCE [LARGE SCALE GENOMIC DNA]</scope>
    <source>
        <strain evidence="1 2">Z1-20</strain>
    </source>
</reference>
<gene>
    <name evidence="1" type="ORF">IV500_04295</name>
</gene>
<name>A0A931G3G4_9MICC</name>
<accession>A0A931G3G4</accession>
<keyword evidence="2" id="KW-1185">Reference proteome</keyword>
<proteinExistence type="predicted"/>
<sequence length="146" mass="16075">MTYTDAKRAEYPQQDETALLIDFAAEVLARREFAATGHASMTWGEWIGNRAETRESRMEPYLETARRLSAIGMLTWPTTETTGITWTVEGPGQIRGLNAAPSLDWIQPFGRNSQGAVGYFRACATTGQPCRLSWSFGPRKGGLNGG</sequence>
<comment type="caution">
    <text evidence="1">The sequence shown here is derived from an EMBL/GenBank/DDBJ whole genome shotgun (WGS) entry which is preliminary data.</text>
</comment>
<protein>
    <submittedName>
        <fullName evidence="1">Uncharacterized protein</fullName>
    </submittedName>
</protein>
<dbReference type="AlphaFoldDB" id="A0A931G3G4"/>
<dbReference type="EMBL" id="JADNYM010000005">
    <property type="protein sequence ID" value="MBG0738641.1"/>
    <property type="molecule type" value="Genomic_DNA"/>
</dbReference>
<dbReference type="Proteomes" id="UP000655366">
    <property type="component" value="Unassembled WGS sequence"/>
</dbReference>
<evidence type="ECO:0000313" key="1">
    <source>
        <dbReference type="EMBL" id="MBG0738641.1"/>
    </source>
</evidence>
<evidence type="ECO:0000313" key="2">
    <source>
        <dbReference type="Proteomes" id="UP000655366"/>
    </source>
</evidence>